<dbReference type="PROSITE" id="PS00211">
    <property type="entry name" value="ABC_TRANSPORTER_1"/>
    <property type="match status" value="1"/>
</dbReference>
<evidence type="ECO:0000313" key="19">
    <source>
        <dbReference type="Proteomes" id="UP001182556"/>
    </source>
</evidence>
<organism evidence="18 19">
    <name type="scientific">Papiliotrema laurentii</name>
    <name type="common">Cryptococcus laurentii</name>
    <dbReference type="NCBI Taxonomy" id="5418"/>
    <lineage>
        <taxon>Eukaryota</taxon>
        <taxon>Fungi</taxon>
        <taxon>Dikarya</taxon>
        <taxon>Basidiomycota</taxon>
        <taxon>Agaricomycotina</taxon>
        <taxon>Tremellomycetes</taxon>
        <taxon>Tremellales</taxon>
        <taxon>Rhynchogastremaceae</taxon>
        <taxon>Papiliotrema</taxon>
    </lineage>
</organism>
<dbReference type="InterPro" id="IPR003593">
    <property type="entry name" value="AAA+_ATPase"/>
</dbReference>
<dbReference type="EMBL" id="JAODAN010000002">
    <property type="protein sequence ID" value="KAK1926577.1"/>
    <property type="molecule type" value="Genomic_DNA"/>
</dbReference>
<proteinExistence type="inferred from homology"/>
<dbReference type="CDD" id="cd00054">
    <property type="entry name" value="EGF_CA"/>
    <property type="match status" value="1"/>
</dbReference>
<dbReference type="SMART" id="SM00382">
    <property type="entry name" value="AAA"/>
    <property type="match status" value="1"/>
</dbReference>
<keyword evidence="9 14" id="KW-1133">Transmembrane helix</keyword>
<evidence type="ECO:0000313" key="18">
    <source>
        <dbReference type="EMBL" id="KAK1926577.1"/>
    </source>
</evidence>
<feature type="transmembrane region" description="Helical" evidence="14">
    <location>
        <begin position="801"/>
        <end position="822"/>
    </location>
</feature>
<keyword evidence="4 14" id="KW-0812">Transmembrane</keyword>
<feature type="compositionally biased region" description="Acidic residues" evidence="13">
    <location>
        <begin position="682"/>
        <end position="691"/>
    </location>
</feature>
<feature type="disulfide bond" evidence="12">
    <location>
        <begin position="96"/>
        <end position="105"/>
    </location>
</feature>
<evidence type="ECO:0000256" key="15">
    <source>
        <dbReference type="SAM" id="SignalP"/>
    </source>
</evidence>
<sequence length="1017" mass="111399">MTLLQLLSTLTILAAPLCAALEPGYGQLHNRRSLGTPELLDLRGIGMSSVSNHSFMPPRRIPKRPDNCPPCFNCLLPAFNCGNGGECNPYDGQCRCPAGFGGEDCTTPLCGALSDGDERYPRPEGELCECKDGWGGINCNVCKDDRACSAFQTRFPPGETGANDMVCYRGGLAVEQNFQMCDVTNRKIIDTIPDNKPPQVTFTCSADTPDNATAWDDLTSMGSCKFQFWVDRIESFYCNLEGCSWDSRDSFDSNQTNYKCDKIECACIPGRFLCGQDGSVNIDDFLSEEVKGPGSFECESGKGCSFREPAMNQLINDIFGDKAIYLDCDSGECLHYTQVPGYKRPEKPDNSSLVALSAAIAAAIFVAACLLVWYLGRAHRHPDGMIKLPEDEAAKLMTDHVPATLHFANISYALPTGKQVLSHVTGTVRPGELLAIMGASGAGKSTLLDILARKAKTGIVSGDMYINGRDIPDESTFRRVVGYVDQEDTLLSTLTVYEAVLYSALLRLPREMSRQAKVFRTLETMNELGILGIRDSRIGESGKRSISGGEKRRVSIACELVTGPSILFLDEPTSGLDSYNAYNVIESLKTLAKQYNRTVIFTIHQPQSNIVALFDRLLLLAKGQLVYSGATSRAQQHFEKIGHVCPPGYNIADYLIDVTVEAAGDHRGSRMNGNGSVPADTGVDEDEDEEEGPKATVLGKISRKAHQLLGAFSTDSSGAATPDTIPEKLASLVLSARASDDAKIVEAEIARIQSGQTPGGMEARDVGAETELLRGYKKASLWTQFKLLSGRAFKNLYRNPLLMATHYVVAIVVALICGFFFYKVTNDIPGFQNRLGLFLFILSLFGFSTLSSIGIFGNERMLFMRERANGYYAPVTYFLSKILFDIIPLRVIPPFVLGSIVYGLAGLNPEVSSFWKFIMTLVLFNLTASSIVLFISVAVSDQGVANLLGSLVMLYNLLFAGLLMNYDRVPKGLKWMQTLSFFHAGYEALLVNELRYLQLIERKFGLDIQVPSATSEW</sequence>
<dbReference type="GO" id="GO:0005524">
    <property type="term" value="F:ATP binding"/>
    <property type="evidence" value="ECO:0007669"/>
    <property type="project" value="UniProtKB-KW"/>
</dbReference>
<dbReference type="Pfam" id="PF19055">
    <property type="entry name" value="ABC2_membrane_7"/>
    <property type="match status" value="1"/>
</dbReference>
<dbReference type="CDD" id="cd03213">
    <property type="entry name" value="ABCG_EPDR"/>
    <property type="match status" value="1"/>
</dbReference>
<keyword evidence="7" id="KW-0256">Endoplasmic reticulum</keyword>
<evidence type="ECO:0008006" key="20">
    <source>
        <dbReference type="Google" id="ProtNLM"/>
    </source>
</evidence>
<keyword evidence="12" id="KW-0245">EGF-like domain</keyword>
<feature type="transmembrane region" description="Helical" evidence="14">
    <location>
        <begin position="834"/>
        <end position="857"/>
    </location>
</feature>
<evidence type="ECO:0000259" key="16">
    <source>
        <dbReference type="PROSITE" id="PS50026"/>
    </source>
</evidence>
<evidence type="ECO:0000256" key="8">
    <source>
        <dbReference type="ARBA" id="ARBA00022840"/>
    </source>
</evidence>
<feature type="transmembrane region" description="Helical" evidence="14">
    <location>
        <begin position="353"/>
        <end position="375"/>
    </location>
</feature>
<comment type="caution">
    <text evidence="18">The sequence shown here is derived from an EMBL/GenBank/DDBJ whole genome shotgun (WGS) entry which is preliminary data.</text>
</comment>
<accession>A0AAD9FV19</accession>
<keyword evidence="3" id="KW-0813">Transport</keyword>
<feature type="domain" description="ABC transporter" evidence="17">
    <location>
        <begin position="405"/>
        <end position="647"/>
    </location>
</feature>
<dbReference type="InterPro" id="IPR043926">
    <property type="entry name" value="ABCG_dom"/>
</dbReference>
<name>A0AAD9FV19_PAPLA</name>
<gene>
    <name evidence="18" type="ORF">DB88DRAFT_172749</name>
</gene>
<dbReference type="Proteomes" id="UP001182556">
    <property type="component" value="Unassembled WGS sequence"/>
</dbReference>
<dbReference type="InterPro" id="IPR027417">
    <property type="entry name" value="P-loop_NTPase"/>
</dbReference>
<evidence type="ECO:0000256" key="2">
    <source>
        <dbReference type="ARBA" id="ARBA00005814"/>
    </source>
</evidence>
<evidence type="ECO:0000256" key="3">
    <source>
        <dbReference type="ARBA" id="ARBA00022448"/>
    </source>
</evidence>
<dbReference type="AlphaFoldDB" id="A0AAD9FV19"/>
<keyword evidence="12" id="KW-1015">Disulfide bond</keyword>
<evidence type="ECO:0000256" key="5">
    <source>
        <dbReference type="ARBA" id="ARBA00022729"/>
    </source>
</evidence>
<dbReference type="PANTHER" id="PTHR48041">
    <property type="entry name" value="ABC TRANSPORTER G FAMILY MEMBER 28"/>
    <property type="match status" value="1"/>
</dbReference>
<feature type="domain" description="EGF-like" evidence="16">
    <location>
        <begin position="72"/>
        <end position="106"/>
    </location>
</feature>
<comment type="similarity">
    <text evidence="2">Belongs to the ABC transporter superfamily. ABCG family. Eye pigment precursor importer (TC 3.A.1.204) subfamily.</text>
</comment>
<protein>
    <recommendedName>
        <fullName evidence="20">ATP-dependent permease</fullName>
    </recommendedName>
</protein>
<dbReference type="InterPro" id="IPR013525">
    <property type="entry name" value="ABC2_TM"/>
</dbReference>
<reference evidence="18" key="1">
    <citation type="submission" date="2023-02" db="EMBL/GenBank/DDBJ databases">
        <title>Identification and recombinant expression of a fungal hydrolase from Papiliotrema laurentii that hydrolyzes apple cutin and clears colloidal polyester polyurethane.</title>
        <authorList>
            <consortium name="DOE Joint Genome Institute"/>
            <person name="Roman V.A."/>
            <person name="Bojanowski C."/>
            <person name="Crable B.R."/>
            <person name="Wagner D.N."/>
            <person name="Hung C.S."/>
            <person name="Nadeau L.J."/>
            <person name="Schratz L."/>
            <person name="Haridas S."/>
            <person name="Pangilinan J."/>
            <person name="Lipzen A."/>
            <person name="Na H."/>
            <person name="Yan M."/>
            <person name="Ng V."/>
            <person name="Grigoriev I.V."/>
            <person name="Spatafora J.W."/>
            <person name="Barlow D."/>
            <person name="Biffinger J."/>
            <person name="Kelley-Loughnane N."/>
            <person name="Varaljay V.A."/>
            <person name="Crookes-Goodson W.J."/>
        </authorList>
    </citation>
    <scope>NUCLEOTIDE SEQUENCE</scope>
    <source>
        <strain evidence="18">5307AH</strain>
    </source>
</reference>
<dbReference type="Pfam" id="PF00005">
    <property type="entry name" value="ABC_tran"/>
    <property type="match status" value="1"/>
</dbReference>
<keyword evidence="8" id="KW-0067">ATP-binding</keyword>
<evidence type="ECO:0000256" key="12">
    <source>
        <dbReference type="PROSITE-ProRule" id="PRU00076"/>
    </source>
</evidence>
<comment type="subcellular location">
    <subcellularLocation>
        <location evidence="1">Endoplasmic reticulum membrane</location>
        <topology evidence="1">Multi-pass membrane protein</topology>
    </subcellularLocation>
</comment>
<keyword evidence="10 14" id="KW-0472">Membrane</keyword>
<dbReference type="Pfam" id="PF01061">
    <property type="entry name" value="ABC2_membrane"/>
    <property type="match status" value="1"/>
</dbReference>
<dbReference type="GO" id="GO:0016887">
    <property type="term" value="F:ATP hydrolysis activity"/>
    <property type="evidence" value="ECO:0007669"/>
    <property type="project" value="InterPro"/>
</dbReference>
<keyword evidence="11" id="KW-0325">Glycoprotein</keyword>
<feature type="transmembrane region" description="Helical" evidence="14">
    <location>
        <begin position="917"/>
        <end position="939"/>
    </location>
</feature>
<feature type="transmembrane region" description="Helical" evidence="14">
    <location>
        <begin position="945"/>
        <end position="966"/>
    </location>
</feature>
<dbReference type="Gene3D" id="3.40.50.300">
    <property type="entry name" value="P-loop containing nucleotide triphosphate hydrolases"/>
    <property type="match status" value="1"/>
</dbReference>
<dbReference type="PANTHER" id="PTHR48041:SF2">
    <property type="entry name" value="ATP-DEPENDENT PERMEASE-RELATED"/>
    <property type="match status" value="1"/>
</dbReference>
<dbReference type="PROSITE" id="PS00022">
    <property type="entry name" value="EGF_1"/>
    <property type="match status" value="1"/>
</dbReference>
<keyword evidence="19" id="KW-1185">Reference proteome</keyword>
<dbReference type="GO" id="GO:0005789">
    <property type="term" value="C:endoplasmic reticulum membrane"/>
    <property type="evidence" value="ECO:0007669"/>
    <property type="project" value="UniProtKB-SubCell"/>
</dbReference>
<comment type="caution">
    <text evidence="12">Lacks conserved residue(s) required for the propagation of feature annotation.</text>
</comment>
<keyword evidence="6" id="KW-0547">Nucleotide-binding</keyword>
<dbReference type="PROSITE" id="PS50893">
    <property type="entry name" value="ABC_TRANSPORTER_2"/>
    <property type="match status" value="1"/>
</dbReference>
<evidence type="ECO:0000256" key="7">
    <source>
        <dbReference type="ARBA" id="ARBA00022824"/>
    </source>
</evidence>
<feature type="chain" id="PRO_5041948506" description="ATP-dependent permease" evidence="15">
    <location>
        <begin position="21"/>
        <end position="1017"/>
    </location>
</feature>
<evidence type="ECO:0000256" key="10">
    <source>
        <dbReference type="ARBA" id="ARBA00023136"/>
    </source>
</evidence>
<evidence type="ECO:0000256" key="1">
    <source>
        <dbReference type="ARBA" id="ARBA00004477"/>
    </source>
</evidence>
<evidence type="ECO:0000256" key="11">
    <source>
        <dbReference type="ARBA" id="ARBA00023180"/>
    </source>
</evidence>
<evidence type="ECO:0000259" key="17">
    <source>
        <dbReference type="PROSITE" id="PS50893"/>
    </source>
</evidence>
<dbReference type="PROSITE" id="PS50026">
    <property type="entry name" value="EGF_3"/>
    <property type="match status" value="1"/>
</dbReference>
<feature type="signal peptide" evidence="15">
    <location>
        <begin position="1"/>
        <end position="20"/>
    </location>
</feature>
<evidence type="ECO:0000256" key="13">
    <source>
        <dbReference type="SAM" id="MobiDB-lite"/>
    </source>
</evidence>
<dbReference type="PROSITE" id="PS01186">
    <property type="entry name" value="EGF_2"/>
    <property type="match status" value="1"/>
</dbReference>
<feature type="region of interest" description="Disordered" evidence="13">
    <location>
        <begin position="666"/>
        <end position="694"/>
    </location>
</feature>
<dbReference type="InterPro" id="IPR000742">
    <property type="entry name" value="EGF"/>
</dbReference>
<dbReference type="InterPro" id="IPR017871">
    <property type="entry name" value="ABC_transporter-like_CS"/>
</dbReference>
<dbReference type="GO" id="GO:0140359">
    <property type="term" value="F:ABC-type transporter activity"/>
    <property type="evidence" value="ECO:0007669"/>
    <property type="project" value="InterPro"/>
</dbReference>
<dbReference type="FunFam" id="3.40.50.300:FF:000702">
    <property type="entry name" value="ABC transporter (Adp1)"/>
    <property type="match status" value="1"/>
</dbReference>
<dbReference type="InterPro" id="IPR050352">
    <property type="entry name" value="ABCG_transporters"/>
</dbReference>
<dbReference type="InterPro" id="IPR003439">
    <property type="entry name" value="ABC_transporter-like_ATP-bd"/>
</dbReference>
<evidence type="ECO:0000256" key="6">
    <source>
        <dbReference type="ARBA" id="ARBA00022741"/>
    </source>
</evidence>
<evidence type="ECO:0000256" key="14">
    <source>
        <dbReference type="SAM" id="Phobius"/>
    </source>
</evidence>
<keyword evidence="5 15" id="KW-0732">Signal</keyword>
<dbReference type="Gene3D" id="2.10.25.10">
    <property type="entry name" value="Laminin"/>
    <property type="match status" value="1"/>
</dbReference>
<evidence type="ECO:0000256" key="9">
    <source>
        <dbReference type="ARBA" id="ARBA00022989"/>
    </source>
</evidence>
<dbReference type="SUPFAM" id="SSF52540">
    <property type="entry name" value="P-loop containing nucleoside triphosphate hydrolases"/>
    <property type="match status" value="1"/>
</dbReference>
<evidence type="ECO:0000256" key="4">
    <source>
        <dbReference type="ARBA" id="ARBA00022692"/>
    </source>
</evidence>